<evidence type="ECO:0000256" key="3">
    <source>
        <dbReference type="ARBA" id="ARBA00022676"/>
    </source>
</evidence>
<protein>
    <submittedName>
        <fullName evidence="7">Glycosyltransferase</fullName>
    </submittedName>
</protein>
<keyword evidence="5" id="KW-1133">Transmembrane helix</keyword>
<evidence type="ECO:0000313" key="7">
    <source>
        <dbReference type="EMBL" id="NUW41731.1"/>
    </source>
</evidence>
<comment type="pathway">
    <text evidence="1">Cell wall biogenesis; cell wall polysaccharide biosynthesis.</text>
</comment>
<keyword evidence="4 7" id="KW-0808">Transferase</keyword>
<sequence length="320" mass="34210">MITVVVPTVGRPSLRATLAALGPDVPVIVVDDRPAGHDGPPLVTPAHVPANVRVVTSGGRGPAAARNAGWRAASTPWVAFLDDDVVPGPGWYEALRADLAGLPPEAAGSQGRIEVPLPGDRRPTDAERNTAGLASALWITADIAYRRDALERVGGFDERFPRAYREDADLALRLTNRGHTLAWGERVTVHPVRDDGFWASVRFQRGNADDALMRRLHGPGWREAIGGRRGRLRRHAAATALGLAAAGLGLTALLTRRRSAAWPAVVAGAGWAAMTAEFAWARIAPGPRTPGEVLRMAVTSVLIPPVAVAHRLRGEWKVRR</sequence>
<comment type="caution">
    <text evidence="7">The sequence shown here is derived from an EMBL/GenBank/DDBJ whole genome shotgun (WGS) entry which is preliminary data.</text>
</comment>
<feature type="transmembrane region" description="Helical" evidence="5">
    <location>
        <begin position="260"/>
        <end position="281"/>
    </location>
</feature>
<evidence type="ECO:0000256" key="5">
    <source>
        <dbReference type="SAM" id="Phobius"/>
    </source>
</evidence>
<keyword evidence="3" id="KW-0328">Glycosyltransferase</keyword>
<dbReference type="InterPro" id="IPR029044">
    <property type="entry name" value="Nucleotide-diphossugar_trans"/>
</dbReference>
<dbReference type="PANTHER" id="PTHR43179">
    <property type="entry name" value="RHAMNOSYLTRANSFERASE WBBL"/>
    <property type="match status" value="1"/>
</dbReference>
<dbReference type="Pfam" id="PF00535">
    <property type="entry name" value="Glycos_transf_2"/>
    <property type="match status" value="1"/>
</dbReference>
<dbReference type="Proteomes" id="UP000546126">
    <property type="component" value="Unassembled WGS sequence"/>
</dbReference>
<comment type="similarity">
    <text evidence="2">Belongs to the glycosyltransferase 2 family.</text>
</comment>
<evidence type="ECO:0000256" key="1">
    <source>
        <dbReference type="ARBA" id="ARBA00004776"/>
    </source>
</evidence>
<dbReference type="SUPFAM" id="SSF53448">
    <property type="entry name" value="Nucleotide-diphospho-sugar transferases"/>
    <property type="match status" value="1"/>
</dbReference>
<proteinExistence type="inferred from homology"/>
<evidence type="ECO:0000313" key="8">
    <source>
        <dbReference type="Proteomes" id="UP000546126"/>
    </source>
</evidence>
<dbReference type="AlphaFoldDB" id="A0A7Y6MCG4"/>
<dbReference type="InterPro" id="IPR001173">
    <property type="entry name" value="Glyco_trans_2-like"/>
</dbReference>
<evidence type="ECO:0000259" key="6">
    <source>
        <dbReference type="Pfam" id="PF00535"/>
    </source>
</evidence>
<keyword evidence="5" id="KW-0472">Membrane</keyword>
<dbReference type="PANTHER" id="PTHR43179:SF12">
    <property type="entry name" value="GALACTOFURANOSYLTRANSFERASE GLFT2"/>
    <property type="match status" value="1"/>
</dbReference>
<gene>
    <name evidence="7" type="ORF">HT134_16535</name>
</gene>
<keyword evidence="8" id="KW-1185">Reference proteome</keyword>
<name>A0A7Y6MCG4_9ACTN</name>
<evidence type="ECO:0000256" key="2">
    <source>
        <dbReference type="ARBA" id="ARBA00006739"/>
    </source>
</evidence>
<feature type="transmembrane region" description="Helical" evidence="5">
    <location>
        <begin position="293"/>
        <end position="312"/>
    </location>
</feature>
<dbReference type="RefSeq" id="WP_175601281.1">
    <property type="nucleotide sequence ID" value="NZ_JABWGO010000003.1"/>
</dbReference>
<reference evidence="7 8" key="1">
    <citation type="submission" date="2020-06" db="EMBL/GenBank/DDBJ databases">
        <authorList>
            <person name="Chanama M."/>
        </authorList>
    </citation>
    <scope>NUCLEOTIDE SEQUENCE [LARGE SCALE GENOMIC DNA]</scope>
    <source>
        <strain evidence="7 8">TBRC6557</strain>
    </source>
</reference>
<organism evidence="7 8">
    <name type="scientific">Nonomuraea rhodomycinica</name>
    <dbReference type="NCBI Taxonomy" id="1712872"/>
    <lineage>
        <taxon>Bacteria</taxon>
        <taxon>Bacillati</taxon>
        <taxon>Actinomycetota</taxon>
        <taxon>Actinomycetes</taxon>
        <taxon>Streptosporangiales</taxon>
        <taxon>Streptosporangiaceae</taxon>
        <taxon>Nonomuraea</taxon>
    </lineage>
</organism>
<keyword evidence="5" id="KW-0812">Transmembrane</keyword>
<dbReference type="Gene3D" id="3.90.550.10">
    <property type="entry name" value="Spore Coat Polysaccharide Biosynthesis Protein SpsA, Chain A"/>
    <property type="match status" value="1"/>
</dbReference>
<accession>A0A7Y6MCG4</accession>
<dbReference type="EMBL" id="JABWGO010000003">
    <property type="protein sequence ID" value="NUW41731.1"/>
    <property type="molecule type" value="Genomic_DNA"/>
</dbReference>
<feature type="domain" description="Glycosyltransferase 2-like" evidence="6">
    <location>
        <begin position="4"/>
        <end position="104"/>
    </location>
</feature>
<dbReference type="GO" id="GO:0016757">
    <property type="term" value="F:glycosyltransferase activity"/>
    <property type="evidence" value="ECO:0007669"/>
    <property type="project" value="UniProtKB-KW"/>
</dbReference>
<feature type="transmembrane region" description="Helical" evidence="5">
    <location>
        <begin position="236"/>
        <end position="254"/>
    </location>
</feature>
<evidence type="ECO:0000256" key="4">
    <source>
        <dbReference type="ARBA" id="ARBA00022679"/>
    </source>
</evidence>